<comment type="similarity">
    <text evidence="1">Belongs to the TRIAP1/MDM35 family.</text>
</comment>
<dbReference type="Pfam" id="PF05254">
    <property type="entry name" value="UPF0203"/>
    <property type="match status" value="1"/>
</dbReference>
<dbReference type="InterPro" id="IPR007918">
    <property type="entry name" value="MDM35_apoptosis"/>
</dbReference>
<keyword evidence="5" id="KW-1185">Reference proteome</keyword>
<dbReference type="EMBL" id="CDSF01000080">
    <property type="protein sequence ID" value="CEO97796.1"/>
    <property type="molecule type" value="Genomic_DNA"/>
</dbReference>
<keyword evidence="2" id="KW-1015">Disulfide bond</keyword>
<name>A0A0G4IRS4_PLABS</name>
<dbReference type="PANTHER" id="PTHR46403:SF1">
    <property type="entry name" value="TP53-REGULATED INHIBITOR OF APOPTOSIS 1"/>
    <property type="match status" value="1"/>
</dbReference>
<protein>
    <submittedName>
        <fullName evidence="3">Uncharacterized protein</fullName>
    </submittedName>
</protein>
<accession>A0A0G4IRS4</accession>
<gene>
    <name evidence="3" type="ORF">PBRA_005910</name>
    <name evidence="4" type="ORF">PLBR_LOCUS5559</name>
</gene>
<dbReference type="Proteomes" id="UP000039324">
    <property type="component" value="Unassembled WGS sequence"/>
</dbReference>
<evidence type="ECO:0000313" key="5">
    <source>
        <dbReference type="Proteomes" id="UP000039324"/>
    </source>
</evidence>
<dbReference type="GO" id="GO:0005634">
    <property type="term" value="C:nucleus"/>
    <property type="evidence" value="ECO:0007669"/>
    <property type="project" value="TreeGrafter"/>
</dbReference>
<dbReference type="STRING" id="37360.A0A0G4IRS4"/>
<dbReference type="PANTHER" id="PTHR46403">
    <property type="entry name" value="TP53-REGULATED INHIBITOR OF APOPTOSIS 1"/>
    <property type="match status" value="1"/>
</dbReference>
<dbReference type="PROSITE" id="PS51808">
    <property type="entry name" value="CHCH"/>
    <property type="match status" value="1"/>
</dbReference>
<evidence type="ECO:0000256" key="1">
    <source>
        <dbReference type="ARBA" id="ARBA00006196"/>
    </source>
</evidence>
<evidence type="ECO:0000313" key="3">
    <source>
        <dbReference type="EMBL" id="CEO97796.1"/>
    </source>
</evidence>
<evidence type="ECO:0000313" key="4">
    <source>
        <dbReference type="EMBL" id="SPQ98343.1"/>
    </source>
</evidence>
<reference evidence="4 6" key="2">
    <citation type="submission" date="2018-03" db="EMBL/GenBank/DDBJ databases">
        <authorList>
            <person name="Fogelqvist J."/>
        </authorList>
    </citation>
    <scope>NUCLEOTIDE SEQUENCE [LARGE SCALE GENOMIC DNA]</scope>
</reference>
<geneLocation type="mitochondrion" evidence="4"/>
<proteinExistence type="inferred from homology"/>
<dbReference type="AlphaFoldDB" id="A0A0G4IRS4"/>
<dbReference type="GO" id="GO:0005758">
    <property type="term" value="C:mitochondrial intermembrane space"/>
    <property type="evidence" value="ECO:0007669"/>
    <property type="project" value="TreeGrafter"/>
</dbReference>
<reference evidence="3 5" key="1">
    <citation type="submission" date="2015-02" db="EMBL/GenBank/DDBJ databases">
        <authorList>
            <person name="Chooi Y.-H."/>
        </authorList>
    </citation>
    <scope>NUCLEOTIDE SEQUENCE [LARGE SCALE GENOMIC DNA]</scope>
    <source>
        <strain evidence="3">E3</strain>
    </source>
</reference>
<sequence>MANDGADERRRPGSPVKDDFEVDVEEAAVDDAAQCSACPKLKAEYQRCFDAWFQEQFLTGRAVKLACVEEFKAYKQCVVEATKDKGLAHILEMDLFPAQGDPRRDPSPSTKS</sequence>
<dbReference type="GO" id="GO:1990050">
    <property type="term" value="F:phosphatidic acid transfer activity"/>
    <property type="evidence" value="ECO:0007669"/>
    <property type="project" value="TreeGrafter"/>
</dbReference>
<dbReference type="GO" id="GO:0045332">
    <property type="term" value="P:phospholipid translocation"/>
    <property type="evidence" value="ECO:0007669"/>
    <property type="project" value="TreeGrafter"/>
</dbReference>
<dbReference type="GO" id="GO:0005829">
    <property type="term" value="C:cytosol"/>
    <property type="evidence" value="ECO:0007669"/>
    <property type="project" value="TreeGrafter"/>
</dbReference>
<evidence type="ECO:0000313" key="6">
    <source>
        <dbReference type="Proteomes" id="UP000290189"/>
    </source>
</evidence>
<dbReference type="EMBL" id="OVEO01000009">
    <property type="protein sequence ID" value="SPQ98343.1"/>
    <property type="molecule type" value="Genomic_DNA"/>
</dbReference>
<evidence type="ECO:0000256" key="2">
    <source>
        <dbReference type="ARBA" id="ARBA00023157"/>
    </source>
</evidence>
<organism evidence="3 5">
    <name type="scientific">Plasmodiophora brassicae</name>
    <name type="common">Clubroot disease agent</name>
    <dbReference type="NCBI Taxonomy" id="37360"/>
    <lineage>
        <taxon>Eukaryota</taxon>
        <taxon>Sar</taxon>
        <taxon>Rhizaria</taxon>
        <taxon>Endomyxa</taxon>
        <taxon>Phytomyxea</taxon>
        <taxon>Plasmodiophorida</taxon>
        <taxon>Plasmodiophoridae</taxon>
        <taxon>Plasmodiophora</taxon>
    </lineage>
</organism>
<dbReference type="OrthoDB" id="19091at2759"/>
<keyword evidence="4" id="KW-0496">Mitochondrion</keyword>
<dbReference type="Proteomes" id="UP000290189">
    <property type="component" value="Unassembled WGS sequence"/>
</dbReference>